<dbReference type="Pfam" id="PF00512">
    <property type="entry name" value="HisKA"/>
    <property type="match status" value="1"/>
</dbReference>
<keyword evidence="9" id="KW-0418">Kinase</keyword>
<keyword evidence="11 13" id="KW-1133">Transmembrane helix</keyword>
<dbReference type="SMART" id="SM00086">
    <property type="entry name" value="PAC"/>
    <property type="match status" value="1"/>
</dbReference>
<keyword evidence="7 13" id="KW-0812">Transmembrane</keyword>
<evidence type="ECO:0000256" key="9">
    <source>
        <dbReference type="ARBA" id="ARBA00022777"/>
    </source>
</evidence>
<dbReference type="Gene3D" id="3.30.565.10">
    <property type="entry name" value="Histidine kinase-like ATPase, C-terminal domain"/>
    <property type="match status" value="1"/>
</dbReference>
<dbReference type="Gene3D" id="3.30.450.20">
    <property type="entry name" value="PAS domain"/>
    <property type="match status" value="3"/>
</dbReference>
<dbReference type="InterPro" id="IPR000700">
    <property type="entry name" value="PAS-assoc_C"/>
</dbReference>
<evidence type="ECO:0000259" key="14">
    <source>
        <dbReference type="PROSITE" id="PS50109"/>
    </source>
</evidence>
<accession>A0A2V1H5J5</accession>
<keyword evidence="8" id="KW-0547">Nucleotide-binding</keyword>
<keyword evidence="13" id="KW-0472">Membrane</keyword>
<feature type="domain" description="PAS" evidence="15">
    <location>
        <begin position="328"/>
        <end position="399"/>
    </location>
</feature>
<dbReference type="InterPro" id="IPR036890">
    <property type="entry name" value="HATPase_C_sf"/>
</dbReference>
<dbReference type="CDD" id="cd00082">
    <property type="entry name" value="HisKA"/>
    <property type="match status" value="1"/>
</dbReference>
<dbReference type="GO" id="GO:0005886">
    <property type="term" value="C:plasma membrane"/>
    <property type="evidence" value="ECO:0007669"/>
    <property type="project" value="UniProtKB-SubCell"/>
</dbReference>
<dbReference type="SMART" id="SM00091">
    <property type="entry name" value="PAS"/>
    <property type="match status" value="2"/>
</dbReference>
<organism evidence="17 18">
    <name type="scientific">Pelagibaculum spongiae</name>
    <dbReference type="NCBI Taxonomy" id="2080658"/>
    <lineage>
        <taxon>Bacteria</taxon>
        <taxon>Pseudomonadati</taxon>
        <taxon>Pseudomonadota</taxon>
        <taxon>Gammaproteobacteria</taxon>
        <taxon>Oceanospirillales</taxon>
        <taxon>Pelagibaculum</taxon>
    </lineage>
</organism>
<dbReference type="InterPro" id="IPR003594">
    <property type="entry name" value="HATPase_dom"/>
</dbReference>
<evidence type="ECO:0000259" key="15">
    <source>
        <dbReference type="PROSITE" id="PS50112"/>
    </source>
</evidence>
<dbReference type="InterPro" id="IPR004358">
    <property type="entry name" value="Sig_transdc_His_kin-like_C"/>
</dbReference>
<evidence type="ECO:0000259" key="16">
    <source>
        <dbReference type="PROSITE" id="PS50113"/>
    </source>
</evidence>
<dbReference type="GO" id="GO:0000155">
    <property type="term" value="F:phosphorelay sensor kinase activity"/>
    <property type="evidence" value="ECO:0007669"/>
    <property type="project" value="InterPro"/>
</dbReference>
<evidence type="ECO:0000256" key="7">
    <source>
        <dbReference type="ARBA" id="ARBA00022692"/>
    </source>
</evidence>
<dbReference type="Pfam" id="PF02518">
    <property type="entry name" value="HATPase_c"/>
    <property type="match status" value="1"/>
</dbReference>
<dbReference type="GO" id="GO:0005524">
    <property type="term" value="F:ATP binding"/>
    <property type="evidence" value="ECO:0007669"/>
    <property type="project" value="UniProtKB-KW"/>
</dbReference>
<dbReference type="SUPFAM" id="SSF55785">
    <property type="entry name" value="PYP-like sensor domain (PAS domain)"/>
    <property type="match status" value="2"/>
</dbReference>
<dbReference type="SUPFAM" id="SSF47384">
    <property type="entry name" value="Homodimeric domain of signal transducing histidine kinase"/>
    <property type="match status" value="1"/>
</dbReference>
<evidence type="ECO:0000256" key="13">
    <source>
        <dbReference type="SAM" id="Phobius"/>
    </source>
</evidence>
<evidence type="ECO:0000256" key="1">
    <source>
        <dbReference type="ARBA" id="ARBA00000085"/>
    </source>
</evidence>
<dbReference type="AlphaFoldDB" id="A0A2V1H5J5"/>
<keyword evidence="10" id="KW-0067">ATP-binding</keyword>
<evidence type="ECO:0000256" key="2">
    <source>
        <dbReference type="ARBA" id="ARBA00004651"/>
    </source>
</evidence>
<protein>
    <recommendedName>
        <fullName evidence="3">histidine kinase</fullName>
        <ecNumber evidence="3">2.7.13.3</ecNumber>
    </recommendedName>
</protein>
<feature type="domain" description="PAC" evidence="16">
    <location>
        <begin position="522"/>
        <end position="574"/>
    </location>
</feature>
<evidence type="ECO:0000256" key="5">
    <source>
        <dbReference type="ARBA" id="ARBA00022553"/>
    </source>
</evidence>
<evidence type="ECO:0000256" key="3">
    <source>
        <dbReference type="ARBA" id="ARBA00012438"/>
    </source>
</evidence>
<dbReference type="EC" id="2.7.13.3" evidence="3"/>
<dbReference type="SUPFAM" id="SSF55874">
    <property type="entry name" value="ATPase domain of HSP90 chaperone/DNA topoisomerase II/histidine kinase"/>
    <property type="match status" value="1"/>
</dbReference>
<dbReference type="InterPro" id="IPR001610">
    <property type="entry name" value="PAC"/>
</dbReference>
<comment type="caution">
    <text evidence="17">The sequence shown here is derived from an EMBL/GenBank/DDBJ whole genome shotgun (WGS) entry which is preliminary data.</text>
</comment>
<name>A0A2V1H5J5_9GAMM</name>
<dbReference type="InterPro" id="IPR035965">
    <property type="entry name" value="PAS-like_dom_sf"/>
</dbReference>
<dbReference type="EMBL" id="QDDL01000001">
    <property type="protein sequence ID" value="PVZ72477.1"/>
    <property type="molecule type" value="Genomic_DNA"/>
</dbReference>
<feature type="transmembrane region" description="Helical" evidence="13">
    <location>
        <begin position="12"/>
        <end position="35"/>
    </location>
</feature>
<keyword evidence="6" id="KW-0808">Transferase</keyword>
<comment type="subcellular location">
    <subcellularLocation>
        <location evidence="2">Cell membrane</location>
        <topology evidence="2">Multi-pass membrane protein</topology>
    </subcellularLocation>
</comment>
<dbReference type="PROSITE" id="PS50109">
    <property type="entry name" value="HIS_KIN"/>
    <property type="match status" value="1"/>
</dbReference>
<dbReference type="InterPro" id="IPR000014">
    <property type="entry name" value="PAS"/>
</dbReference>
<dbReference type="PRINTS" id="PR00344">
    <property type="entry name" value="BCTRLSENSOR"/>
</dbReference>
<dbReference type="NCBIfam" id="TIGR00229">
    <property type="entry name" value="sensory_box"/>
    <property type="match status" value="2"/>
</dbReference>
<keyword evidence="18" id="KW-1185">Reference proteome</keyword>
<evidence type="ECO:0000256" key="6">
    <source>
        <dbReference type="ARBA" id="ARBA00022679"/>
    </source>
</evidence>
<evidence type="ECO:0000256" key="12">
    <source>
        <dbReference type="ARBA" id="ARBA00023012"/>
    </source>
</evidence>
<sequence>MSQAKGWGIRVIYPLLGLTILAVIFIVHFQLTLAVQVQSHIQQQRLIAEQGKQLIETDLSELVSDLQVLATLAPVNTLAQKGSLQIMAQQFLAVAKNKNHYDQIRVLNPFGKELIRVDRRLGPGLTPAHLLQDKSGRYYVNDMQKLTESEVYLSPLDFNIEFGVVETPHRLVLRMGRALYNDNGEKVALLLVNYDGDRLKRHLQQIESTWPGGRLMLSDDVARLLPSQPDPLPSPLIQAMANQQRGLIQHNDFSWNFIGIRLPNKIRGQTNWTVISALPPSFRNQLRSNFWREQGGFYTLLGLLVVLSSIGISQLVIRNSTIKQLHDREKSFRKILERLPLAAVVLDRDFQLTFVNHAILGLFNLPRDGELPENDFAALVDIEECPLVEKRVNLAFDKGIAPPAFKAHLQVSGERRLINWHASLIDTSDGPRLALIGEDLTEHETQQAQLHRLSRAIEQSPSMVIITNIDGIVEYVNPSFGLITGYSMREIIGQTIRVLKSGRVLSEVYRQMWQTLQDGREWVGELENLTKAGNPLWVRVSIAPVINDHGETTHYVAVEQDITAEKALQASIAEEQAMRQRNDQMAAVGRAANMIAHDLRNPLSSVKMSLQMGRKRLNATDPDTAEIFGIALDQVTYMEDILSDLLSYSRPNQLQPEWIAINPLLESQILSLQGQIEQNNLTMNQSLALGLPTIYADPTKLRQLLQNLLENAVQAASEVDNGWVNVKSELRFTPKGQKLIISVENNGQPVDRETADRMFEPFFTTRAKGTGLGLAIVRRILDQHRAQCRVQALASGGLLLEIEFSLAAG</sequence>
<gene>
    <name evidence="17" type="ORF">DC094_05600</name>
</gene>
<evidence type="ECO:0000256" key="8">
    <source>
        <dbReference type="ARBA" id="ARBA00022741"/>
    </source>
</evidence>
<dbReference type="PANTHER" id="PTHR43065">
    <property type="entry name" value="SENSOR HISTIDINE KINASE"/>
    <property type="match status" value="1"/>
</dbReference>
<evidence type="ECO:0000256" key="4">
    <source>
        <dbReference type="ARBA" id="ARBA00022475"/>
    </source>
</evidence>
<dbReference type="PANTHER" id="PTHR43065:SF10">
    <property type="entry name" value="PEROXIDE STRESS-ACTIVATED HISTIDINE KINASE MAK3"/>
    <property type="match status" value="1"/>
</dbReference>
<dbReference type="InterPro" id="IPR003661">
    <property type="entry name" value="HisK_dim/P_dom"/>
</dbReference>
<feature type="domain" description="PAS" evidence="15">
    <location>
        <begin position="449"/>
        <end position="495"/>
    </location>
</feature>
<dbReference type="Gene3D" id="1.10.287.130">
    <property type="match status" value="1"/>
</dbReference>
<reference evidence="17 18" key="1">
    <citation type="submission" date="2018-04" db="EMBL/GenBank/DDBJ databases">
        <title>Thalassorhabdus spongiae gen. nov., sp. nov., isolated from a marine sponge in South-West Iceland.</title>
        <authorList>
            <person name="Knobloch S."/>
            <person name="Daussin A."/>
            <person name="Johannsson R."/>
            <person name="Marteinsson V.T."/>
        </authorList>
    </citation>
    <scope>NUCLEOTIDE SEQUENCE [LARGE SCALE GENOMIC DNA]</scope>
    <source>
        <strain evidence="17 18">Hp12</strain>
    </source>
</reference>
<keyword evidence="4" id="KW-1003">Cell membrane</keyword>
<dbReference type="InterPro" id="IPR005467">
    <property type="entry name" value="His_kinase_dom"/>
</dbReference>
<evidence type="ECO:0000256" key="10">
    <source>
        <dbReference type="ARBA" id="ARBA00022840"/>
    </source>
</evidence>
<dbReference type="Proteomes" id="UP000244906">
    <property type="component" value="Unassembled WGS sequence"/>
</dbReference>
<proteinExistence type="predicted"/>
<dbReference type="PROSITE" id="PS50113">
    <property type="entry name" value="PAC"/>
    <property type="match status" value="1"/>
</dbReference>
<evidence type="ECO:0000313" key="18">
    <source>
        <dbReference type="Proteomes" id="UP000244906"/>
    </source>
</evidence>
<dbReference type="SMART" id="SM00388">
    <property type="entry name" value="HisKA"/>
    <property type="match status" value="1"/>
</dbReference>
<dbReference type="CDD" id="cd00130">
    <property type="entry name" value="PAS"/>
    <property type="match status" value="2"/>
</dbReference>
<dbReference type="SUPFAM" id="SSF103190">
    <property type="entry name" value="Sensory domain-like"/>
    <property type="match status" value="1"/>
</dbReference>
<keyword evidence="12" id="KW-0902">Two-component regulatory system</keyword>
<evidence type="ECO:0000313" key="17">
    <source>
        <dbReference type="EMBL" id="PVZ72477.1"/>
    </source>
</evidence>
<keyword evidence="5" id="KW-0597">Phosphoprotein</keyword>
<dbReference type="Pfam" id="PF13426">
    <property type="entry name" value="PAS_9"/>
    <property type="match status" value="1"/>
</dbReference>
<dbReference type="OrthoDB" id="2521613at2"/>
<evidence type="ECO:0000256" key="11">
    <source>
        <dbReference type="ARBA" id="ARBA00022989"/>
    </source>
</evidence>
<dbReference type="SMART" id="SM00387">
    <property type="entry name" value="HATPase_c"/>
    <property type="match status" value="1"/>
</dbReference>
<dbReference type="InterPro" id="IPR036097">
    <property type="entry name" value="HisK_dim/P_sf"/>
</dbReference>
<dbReference type="InterPro" id="IPR029151">
    <property type="entry name" value="Sensor-like_sf"/>
</dbReference>
<dbReference type="RefSeq" id="WP_116686063.1">
    <property type="nucleotide sequence ID" value="NZ_CAWNYD010000001.1"/>
</dbReference>
<dbReference type="PROSITE" id="PS50112">
    <property type="entry name" value="PAS"/>
    <property type="match status" value="2"/>
</dbReference>
<comment type="catalytic activity">
    <reaction evidence="1">
        <text>ATP + protein L-histidine = ADP + protein N-phospho-L-histidine.</text>
        <dbReference type="EC" id="2.7.13.3"/>
    </reaction>
</comment>
<feature type="domain" description="Histidine kinase" evidence="14">
    <location>
        <begin position="594"/>
        <end position="808"/>
    </location>
</feature>